<evidence type="ECO:0000256" key="6">
    <source>
        <dbReference type="ARBA" id="ARBA00047422"/>
    </source>
</evidence>
<organism evidence="9">
    <name type="scientific">Enterobacter mori</name>
    <dbReference type="NCBI Taxonomy" id="539813"/>
    <lineage>
        <taxon>Bacteria</taxon>
        <taxon>Pseudomonadati</taxon>
        <taxon>Pseudomonadota</taxon>
        <taxon>Gammaproteobacteria</taxon>
        <taxon>Enterobacterales</taxon>
        <taxon>Enterobacteriaceae</taxon>
        <taxon>Enterobacter</taxon>
    </lineage>
</organism>
<sequence length="400" mass="44209">MKQQQLKELVEQATILQQAEEDDAKLDTVLQSYGWGYDDLRYEDSYELAKDSSLDGYVTLDSLKKTIHGIPMVSFFAGAGGLDLGFEAAGFSHDALVELNPIFCNTLRHNRPDWSVIGPPDWKGDVSDFDNTCKALAQCGVSVDYPGVFVGGPPCQPFSIAANQRFSKDGDNFKRVGFAHEKNGNLLFDYINLIIKYKPAAFLVENVVGLIEVDDGVQLNRAIEMLSQNGYSVEKPLILNASDFLVPQHRTRMFLVGNRLGKSFMPPQKSDTKVPCAAALCGDLSKLPNHVTRKHQASSILRYVKLPFGGRDKLGRVDRLHPMLPSKTVIAGGSSGGGRSHLHPSIPRTLSVRESARLQTFPDDYEFTGTHSRQFTQVGNAVPPVLATQLAWQIYNSFFN</sequence>
<dbReference type="PANTHER" id="PTHR10629">
    <property type="entry name" value="CYTOSINE-SPECIFIC METHYLTRANSFERASE"/>
    <property type="match status" value="1"/>
</dbReference>
<dbReference type="Gene3D" id="3.90.120.10">
    <property type="entry name" value="DNA Methylase, subunit A, domain 2"/>
    <property type="match status" value="1"/>
</dbReference>
<evidence type="ECO:0000313" key="9">
    <source>
        <dbReference type="EMBL" id="QPJ99384.1"/>
    </source>
</evidence>
<dbReference type="InterPro" id="IPR029063">
    <property type="entry name" value="SAM-dependent_MTases_sf"/>
</dbReference>
<dbReference type="PROSITE" id="PS00095">
    <property type="entry name" value="C5_MTASE_2"/>
    <property type="match status" value="1"/>
</dbReference>
<proteinExistence type="inferred from homology"/>
<accession>A0A7T0DTU1</accession>
<reference evidence="9" key="1">
    <citation type="submission" date="2020-09" db="EMBL/GenBank/DDBJ databases">
        <title>First Report of a novel Colistin-Resistant species of Enterobacter cloacae complex Producing MCR-5 isolated from hospital sewage water.</title>
        <authorList>
            <person name="Zhou K."/>
        </authorList>
    </citation>
    <scope>NUCLEOTIDE SEQUENCE [LARGE SCALE GENOMIC DNA]</scope>
    <source>
        <strain evidence="9">HSW1412</strain>
    </source>
</reference>
<evidence type="ECO:0000256" key="7">
    <source>
        <dbReference type="PROSITE-ProRule" id="PRU01016"/>
    </source>
</evidence>
<gene>
    <name evidence="9" type="ORF">IDM36_15890</name>
</gene>
<dbReference type="GO" id="GO:0032259">
    <property type="term" value="P:methylation"/>
    <property type="evidence" value="ECO:0007669"/>
    <property type="project" value="UniProtKB-KW"/>
</dbReference>
<feature type="active site" evidence="7">
    <location>
        <position position="155"/>
    </location>
</feature>
<dbReference type="GO" id="GO:0044027">
    <property type="term" value="P:negative regulation of gene expression via chromosomal CpG island methylation"/>
    <property type="evidence" value="ECO:0007669"/>
    <property type="project" value="TreeGrafter"/>
</dbReference>
<keyword evidence="2 7" id="KW-0489">Methyltransferase</keyword>
<evidence type="ECO:0000256" key="1">
    <source>
        <dbReference type="ARBA" id="ARBA00011975"/>
    </source>
</evidence>
<name>A0A7T0DTU1_9ENTR</name>
<dbReference type="EMBL" id="CP061801">
    <property type="protein sequence ID" value="QPJ99384.1"/>
    <property type="molecule type" value="Genomic_DNA"/>
</dbReference>
<comment type="similarity">
    <text evidence="7 8">Belongs to the class I-like SAM-binding methyltransferase superfamily. C5-methyltransferase family.</text>
</comment>
<dbReference type="Pfam" id="PF00145">
    <property type="entry name" value="DNA_methylase"/>
    <property type="match status" value="1"/>
</dbReference>
<dbReference type="NCBIfam" id="TIGR00675">
    <property type="entry name" value="dcm"/>
    <property type="match status" value="1"/>
</dbReference>
<keyword evidence="3 7" id="KW-0808">Transferase</keyword>
<evidence type="ECO:0000256" key="8">
    <source>
        <dbReference type="RuleBase" id="RU000416"/>
    </source>
</evidence>
<dbReference type="InterPro" id="IPR050390">
    <property type="entry name" value="C5-Methyltransferase"/>
</dbReference>
<dbReference type="InterPro" id="IPR031303">
    <property type="entry name" value="C5_meth_CS"/>
</dbReference>
<dbReference type="PROSITE" id="PS51679">
    <property type="entry name" value="SAM_MT_C5"/>
    <property type="match status" value="1"/>
</dbReference>
<dbReference type="SUPFAM" id="SSF53335">
    <property type="entry name" value="S-adenosyl-L-methionine-dependent methyltransferases"/>
    <property type="match status" value="1"/>
</dbReference>
<dbReference type="PRINTS" id="PR00105">
    <property type="entry name" value="C5METTRFRASE"/>
</dbReference>
<keyword evidence="5" id="KW-0680">Restriction system</keyword>
<evidence type="ECO:0000256" key="2">
    <source>
        <dbReference type="ARBA" id="ARBA00022603"/>
    </source>
</evidence>
<evidence type="ECO:0000256" key="5">
    <source>
        <dbReference type="ARBA" id="ARBA00022747"/>
    </source>
</evidence>
<dbReference type="EC" id="2.1.1.37" evidence="1"/>
<dbReference type="GO" id="GO:0009307">
    <property type="term" value="P:DNA restriction-modification system"/>
    <property type="evidence" value="ECO:0007669"/>
    <property type="project" value="UniProtKB-KW"/>
</dbReference>
<dbReference type="GO" id="GO:0003677">
    <property type="term" value="F:DNA binding"/>
    <property type="evidence" value="ECO:0007669"/>
    <property type="project" value="TreeGrafter"/>
</dbReference>
<dbReference type="AlphaFoldDB" id="A0A7T0DTU1"/>
<dbReference type="Gene3D" id="3.40.50.150">
    <property type="entry name" value="Vaccinia Virus protein VP39"/>
    <property type="match status" value="1"/>
</dbReference>
<protein>
    <recommendedName>
        <fullName evidence="1">DNA (cytosine-5-)-methyltransferase</fullName>
        <ecNumber evidence="1">2.1.1.37</ecNumber>
    </recommendedName>
</protein>
<comment type="catalytic activity">
    <reaction evidence="6">
        <text>a 2'-deoxycytidine in DNA + S-adenosyl-L-methionine = a 5-methyl-2'-deoxycytidine in DNA + S-adenosyl-L-homocysteine + H(+)</text>
        <dbReference type="Rhea" id="RHEA:13681"/>
        <dbReference type="Rhea" id="RHEA-COMP:11369"/>
        <dbReference type="Rhea" id="RHEA-COMP:11370"/>
        <dbReference type="ChEBI" id="CHEBI:15378"/>
        <dbReference type="ChEBI" id="CHEBI:57856"/>
        <dbReference type="ChEBI" id="CHEBI:59789"/>
        <dbReference type="ChEBI" id="CHEBI:85452"/>
        <dbReference type="ChEBI" id="CHEBI:85454"/>
        <dbReference type="EC" id="2.1.1.37"/>
    </reaction>
</comment>
<evidence type="ECO:0000256" key="4">
    <source>
        <dbReference type="ARBA" id="ARBA00022691"/>
    </source>
</evidence>
<evidence type="ECO:0000256" key="3">
    <source>
        <dbReference type="ARBA" id="ARBA00022679"/>
    </source>
</evidence>
<dbReference type="REBASE" id="470680">
    <property type="entry name" value="M.Emo1412ORF15890P"/>
</dbReference>
<dbReference type="InterPro" id="IPR001525">
    <property type="entry name" value="C5_MeTfrase"/>
</dbReference>
<dbReference type="PANTHER" id="PTHR10629:SF52">
    <property type="entry name" value="DNA (CYTOSINE-5)-METHYLTRANSFERASE 1"/>
    <property type="match status" value="1"/>
</dbReference>
<keyword evidence="4 7" id="KW-0949">S-adenosyl-L-methionine</keyword>
<dbReference type="GO" id="GO:0003886">
    <property type="term" value="F:DNA (cytosine-5-)-methyltransferase activity"/>
    <property type="evidence" value="ECO:0007669"/>
    <property type="project" value="UniProtKB-EC"/>
</dbReference>